<feature type="repeat" description="TPR" evidence="3">
    <location>
        <begin position="148"/>
        <end position="181"/>
    </location>
</feature>
<keyword evidence="2 3" id="KW-0802">TPR repeat</keyword>
<evidence type="ECO:0000256" key="2">
    <source>
        <dbReference type="ARBA" id="ARBA00022803"/>
    </source>
</evidence>
<dbReference type="PANTHER" id="PTHR44858:SF1">
    <property type="entry name" value="UDP-N-ACETYLGLUCOSAMINE--PEPTIDE N-ACETYLGLUCOSAMINYLTRANSFERASE SPINDLY-RELATED"/>
    <property type="match status" value="1"/>
</dbReference>
<sequence>MKRETRGELREWIENYRKYLLEIEEIEDGKVIETLELRDKIKNLMEKLEKKGVDLSAEKSRLDSLDQIIKEKAKIFWKKLKSSTGDPVFYRQEKNIPPEKWWWYPDEIIREEKRRFERKWIKRAIIAGACLGFVYLFFTYILPKPTPYISCIQEAERLLEEGKINPALETYQKAIKISPEEPVAYLMAGVICEFLGDKDRAKSYFIKAKERYPSLYDFYLARGMSWMRLGKFSAAEKDAKEAVKLNPQSAEAHFLLGNAYEAQNKIPEAITEFGIISQLDTDPKLTVMARYKIGILSLKRALPPEPTQ</sequence>
<reference evidence="6" key="1">
    <citation type="journal article" date="2020" name="mSystems">
        <title>Genome- and Community-Level Interaction Insights into Carbon Utilization and Element Cycling Functions of Hydrothermarchaeota in Hydrothermal Sediment.</title>
        <authorList>
            <person name="Zhou Z."/>
            <person name="Liu Y."/>
            <person name="Xu W."/>
            <person name="Pan J."/>
            <person name="Luo Z.H."/>
            <person name="Li M."/>
        </authorList>
    </citation>
    <scope>NUCLEOTIDE SEQUENCE [LARGE SCALE GENOMIC DNA]</scope>
    <source>
        <strain evidence="6">HyVt-92</strain>
    </source>
</reference>
<name>A0A7V5I0L2_UNCAE</name>
<dbReference type="SMART" id="SM00028">
    <property type="entry name" value="TPR"/>
    <property type="match status" value="4"/>
</dbReference>
<dbReference type="Proteomes" id="UP000886070">
    <property type="component" value="Unassembled WGS sequence"/>
</dbReference>
<dbReference type="Gene3D" id="1.25.40.10">
    <property type="entry name" value="Tetratricopeptide repeat domain"/>
    <property type="match status" value="1"/>
</dbReference>
<dbReference type="Pfam" id="PF13181">
    <property type="entry name" value="TPR_8"/>
    <property type="match status" value="1"/>
</dbReference>
<feature type="repeat" description="TPR" evidence="3">
    <location>
        <begin position="216"/>
        <end position="249"/>
    </location>
</feature>
<dbReference type="EMBL" id="DRTT01000146">
    <property type="protein sequence ID" value="HHF98901.1"/>
    <property type="molecule type" value="Genomic_DNA"/>
</dbReference>
<protein>
    <submittedName>
        <fullName evidence="6">Tetratricopeptide repeat protein</fullName>
    </submittedName>
</protein>
<keyword evidence="5" id="KW-1133">Transmembrane helix</keyword>
<dbReference type="SUPFAM" id="SSF48452">
    <property type="entry name" value="TPR-like"/>
    <property type="match status" value="1"/>
</dbReference>
<gene>
    <name evidence="6" type="ORF">ENL39_05400</name>
</gene>
<comment type="caution">
    <text evidence="6">The sequence shown here is derived from an EMBL/GenBank/DDBJ whole genome shotgun (WGS) entry which is preliminary data.</text>
</comment>
<evidence type="ECO:0000256" key="1">
    <source>
        <dbReference type="ARBA" id="ARBA00022737"/>
    </source>
</evidence>
<dbReference type="InterPro" id="IPR011990">
    <property type="entry name" value="TPR-like_helical_dom_sf"/>
</dbReference>
<evidence type="ECO:0000256" key="4">
    <source>
        <dbReference type="SAM" id="Coils"/>
    </source>
</evidence>
<feature type="transmembrane region" description="Helical" evidence="5">
    <location>
        <begin position="120"/>
        <end position="142"/>
    </location>
</feature>
<feature type="coiled-coil region" evidence="4">
    <location>
        <begin position="31"/>
        <end position="58"/>
    </location>
</feature>
<dbReference type="PROSITE" id="PS50005">
    <property type="entry name" value="TPR"/>
    <property type="match status" value="2"/>
</dbReference>
<keyword evidence="1" id="KW-0677">Repeat</keyword>
<proteinExistence type="predicted"/>
<dbReference type="Pfam" id="PF13432">
    <property type="entry name" value="TPR_16"/>
    <property type="match status" value="1"/>
</dbReference>
<evidence type="ECO:0000313" key="6">
    <source>
        <dbReference type="EMBL" id="HHF98901.1"/>
    </source>
</evidence>
<evidence type="ECO:0000256" key="3">
    <source>
        <dbReference type="PROSITE-ProRule" id="PRU00339"/>
    </source>
</evidence>
<organism evidence="6">
    <name type="scientific">Aerophobetes bacterium</name>
    <dbReference type="NCBI Taxonomy" id="2030807"/>
    <lineage>
        <taxon>Bacteria</taxon>
        <taxon>Candidatus Aerophobota</taxon>
    </lineage>
</organism>
<dbReference type="InterPro" id="IPR019734">
    <property type="entry name" value="TPR_rpt"/>
</dbReference>
<keyword evidence="4" id="KW-0175">Coiled coil</keyword>
<dbReference type="AlphaFoldDB" id="A0A7V5I0L2"/>
<dbReference type="InterPro" id="IPR050498">
    <property type="entry name" value="Ycf3"/>
</dbReference>
<keyword evidence="5" id="KW-0812">Transmembrane</keyword>
<accession>A0A7V5I0L2</accession>
<dbReference type="PANTHER" id="PTHR44858">
    <property type="entry name" value="TETRATRICOPEPTIDE REPEAT PROTEIN 6"/>
    <property type="match status" value="1"/>
</dbReference>
<keyword evidence="5" id="KW-0472">Membrane</keyword>
<evidence type="ECO:0000256" key="5">
    <source>
        <dbReference type="SAM" id="Phobius"/>
    </source>
</evidence>